<name>A0A8J4EIV0_9ACTN</name>
<protein>
    <submittedName>
        <fullName evidence="1">Uncharacterized protein</fullName>
    </submittedName>
</protein>
<sequence length="145" mass="15509">MDQALAAAAHRDVGWPVEIDLPAKPGHAYVVQQVRRSWTERQDEAAVDSVSGRVVSVLRFADWPVAAKLARWGIDAPMGLLFGLANQVALVPELGASLAAFVAVDRVLAGGLKGWRSRDDLVTGPGLDGVDLKTVQVQFERPATS</sequence>
<dbReference type="PANTHER" id="PTHR34219:SF1">
    <property type="entry name" value="PEPSY DOMAIN-CONTAINING PROTEIN"/>
    <property type="match status" value="1"/>
</dbReference>
<proteinExistence type="predicted"/>
<evidence type="ECO:0000313" key="2">
    <source>
        <dbReference type="Proteomes" id="UP000614996"/>
    </source>
</evidence>
<dbReference type="InterPro" id="IPR005625">
    <property type="entry name" value="PepSY-ass_TM"/>
</dbReference>
<organism evidence="1 2">
    <name type="scientific">Actinocatenispora comari</name>
    <dbReference type="NCBI Taxonomy" id="2807577"/>
    <lineage>
        <taxon>Bacteria</taxon>
        <taxon>Bacillati</taxon>
        <taxon>Actinomycetota</taxon>
        <taxon>Actinomycetes</taxon>
        <taxon>Micromonosporales</taxon>
        <taxon>Micromonosporaceae</taxon>
        <taxon>Actinocatenispora</taxon>
    </lineage>
</organism>
<dbReference type="RefSeq" id="WP_207122975.1">
    <property type="nucleotide sequence ID" value="NZ_BOPO01000006.1"/>
</dbReference>
<dbReference type="Proteomes" id="UP000614996">
    <property type="component" value="Unassembled WGS sequence"/>
</dbReference>
<dbReference type="EMBL" id="BOPO01000006">
    <property type="protein sequence ID" value="GIL25345.1"/>
    <property type="molecule type" value="Genomic_DNA"/>
</dbReference>
<comment type="caution">
    <text evidence="1">The sequence shown here is derived from an EMBL/GenBank/DDBJ whole genome shotgun (WGS) entry which is preliminary data.</text>
</comment>
<accession>A0A8J4EIV0</accession>
<evidence type="ECO:0000313" key="1">
    <source>
        <dbReference type="EMBL" id="GIL25345.1"/>
    </source>
</evidence>
<keyword evidence="2" id="KW-1185">Reference proteome</keyword>
<dbReference type="PANTHER" id="PTHR34219">
    <property type="entry name" value="IRON-REGULATED INNER MEMBRANE PROTEIN-RELATED"/>
    <property type="match status" value="1"/>
</dbReference>
<dbReference type="AlphaFoldDB" id="A0A8J4EIV0"/>
<gene>
    <name evidence="1" type="ORF">NUM_06000</name>
</gene>
<reference evidence="2" key="1">
    <citation type="journal article" date="2021" name="Int. J. Syst. Evol. Microbiol.">
        <title>Actinocatenispora comari sp. nov., an endophytic actinomycete isolated from aerial parts of Comarum salesowianum.</title>
        <authorList>
            <person name="Oyunbileg N."/>
            <person name="Iizaka Y."/>
            <person name="Hamada M."/>
            <person name="Davaapurev B.O."/>
            <person name="Fukumoto A."/>
            <person name="Tsetseg B."/>
            <person name="Kato F."/>
            <person name="Tamura T."/>
            <person name="Batkhuu J."/>
            <person name="Anzai Y."/>
        </authorList>
    </citation>
    <scope>NUCLEOTIDE SEQUENCE [LARGE SCALE GENOMIC DNA]</scope>
    <source>
        <strain evidence="2">NUM-2625</strain>
    </source>
</reference>